<evidence type="ECO:0000256" key="4">
    <source>
        <dbReference type="SAM" id="SignalP"/>
    </source>
</evidence>
<keyword evidence="2" id="KW-0798">TonB box</keyword>
<name>A0ABS6BMI2_9SPHN</name>
<dbReference type="RefSeq" id="WP_216327852.1">
    <property type="nucleotide sequence ID" value="NZ_JAHKRT010000011.1"/>
</dbReference>
<protein>
    <submittedName>
        <fullName evidence="7">TonB-dependent receptor</fullName>
    </submittedName>
</protein>
<dbReference type="Proteomes" id="UP000776276">
    <property type="component" value="Unassembled WGS sequence"/>
</dbReference>
<keyword evidence="1" id="KW-1134">Transmembrane beta strand</keyword>
<dbReference type="Pfam" id="PF00593">
    <property type="entry name" value="TonB_dep_Rec_b-barrel"/>
    <property type="match status" value="1"/>
</dbReference>
<keyword evidence="8" id="KW-1185">Reference proteome</keyword>
<accession>A0ABS6BMI2</accession>
<evidence type="ECO:0000256" key="2">
    <source>
        <dbReference type="RuleBase" id="RU003357"/>
    </source>
</evidence>
<feature type="region of interest" description="Disordered" evidence="3">
    <location>
        <begin position="91"/>
        <end position="116"/>
    </location>
</feature>
<evidence type="ECO:0000256" key="1">
    <source>
        <dbReference type="PROSITE-ProRule" id="PRU01360"/>
    </source>
</evidence>
<gene>
    <name evidence="7" type="ORF">KOF26_16735</name>
</gene>
<proteinExistence type="inferred from homology"/>
<feature type="chain" id="PRO_5045998435" evidence="4">
    <location>
        <begin position="34"/>
        <end position="938"/>
    </location>
</feature>
<comment type="subcellular location">
    <subcellularLocation>
        <location evidence="1">Cell outer membrane</location>
        <topology evidence="1">Multi-pass membrane protein</topology>
    </subcellularLocation>
</comment>
<dbReference type="EMBL" id="JAHKRT010000011">
    <property type="protein sequence ID" value="MBU3079505.1"/>
    <property type="molecule type" value="Genomic_DNA"/>
</dbReference>
<evidence type="ECO:0000256" key="3">
    <source>
        <dbReference type="SAM" id="MobiDB-lite"/>
    </source>
</evidence>
<keyword evidence="4" id="KW-0732">Signal</keyword>
<dbReference type="InterPro" id="IPR012910">
    <property type="entry name" value="Plug_dom"/>
</dbReference>
<dbReference type="InterPro" id="IPR000531">
    <property type="entry name" value="Beta-barrel_TonB"/>
</dbReference>
<comment type="caution">
    <text evidence="7">The sequence shown here is derived from an EMBL/GenBank/DDBJ whole genome shotgun (WGS) entry which is preliminary data.</text>
</comment>
<feature type="domain" description="TonB-dependent receptor-like beta-barrel" evidence="5">
    <location>
        <begin position="418"/>
        <end position="908"/>
    </location>
</feature>
<keyword evidence="1 2" id="KW-0472">Membrane</keyword>
<feature type="compositionally biased region" description="Polar residues" evidence="3">
    <location>
        <begin position="98"/>
        <end position="113"/>
    </location>
</feature>
<keyword evidence="1" id="KW-0812">Transmembrane</keyword>
<dbReference type="PROSITE" id="PS52016">
    <property type="entry name" value="TONB_DEPENDENT_REC_3"/>
    <property type="match status" value="1"/>
</dbReference>
<dbReference type="InterPro" id="IPR039426">
    <property type="entry name" value="TonB-dep_rcpt-like"/>
</dbReference>
<sequence length="938" mass="98359">MHATSGNPIIRRFRGPSAVALAAALLHVGAAHAQPAAAPDQTDTLAQDEQTITVTGSRIERAGFDAPTPTTVIGAVDLRQGNRPNLQQVLNDSPAFRPTTTPQVSVGNTSSGSAPIDLRGLGGGRTLTLLNGRRFVGNDNLNYIPMGLVDRVETVTGGASAAYGSDAVAGVVNIIFKTKVTGITVGATTGISSRGDGGRYGGDITLGTGFAEDRGQIMASAEYMKDRSIPDRNSRRNLGSAGIVRLNPTVATDPRQVLVRDVNYGNVTSTGLITSGALAGQMFNEDGTLRTYRAGQSLAANPVTTPFPAQSIGGADAVGLYDRVVVSTPVERISAFARASYEFGAGITGWVDGSFGQSRSQYDFLPDIAGPASLTIQATNPFLSPAIRARLAAAGQTSFTLGKFYDGPFMLGLDARRRNLEGAIGIDADLGGSWTVRAHYSHGEVKNRTRNPNTPIAAKLTNALNAVAGANGPVCAINADASAANDDAACRPINPFGTWNASADALGYVMGTQRSDSTNKLDAAAAEVQGDLFKLWGSQPITIAFGAEARWESQHATAGALDLAGAFGGVNLYGNPVSGKFNVKEGFAEVAVPFFEIEDKVKIDLNGAARYSDYSRSGGVWTWKGGATVDLFDQLLLRGTRSRDIRAPSIGNLFSVSSLNVRPLVDQDTAGRAAANPAYNPTPQAVTTFSGGNPDLVPEISHTTTLGATFSPRFLPGFNASVDWYDIKIDGAIATLSGTQLTLACANGNAAACGSITRDATGTVSVVRANAQNVARFETSGLDIELSQRVPLSDLSNALSGTLNIRALATYVKKFVYDTGITRVDSAGDVGSATTNAIPSWRGNLIVNYQGSALGIDARVRYVGKGKYDHLLDAVLVNNKIKAFTYLDLGASYKVTERLRLTANVNNVFDKQPPISPTGPLFYDAIGTYFSVGARVTF</sequence>
<keyword evidence="1" id="KW-0813">Transport</keyword>
<evidence type="ECO:0000313" key="8">
    <source>
        <dbReference type="Proteomes" id="UP000776276"/>
    </source>
</evidence>
<dbReference type="PANTHER" id="PTHR47234:SF3">
    <property type="entry name" value="SECRETIN_TONB SHORT N-TERMINAL DOMAIN-CONTAINING PROTEIN"/>
    <property type="match status" value="1"/>
</dbReference>
<evidence type="ECO:0000259" key="5">
    <source>
        <dbReference type="Pfam" id="PF00593"/>
    </source>
</evidence>
<feature type="domain" description="TonB-dependent receptor plug" evidence="6">
    <location>
        <begin position="65"/>
        <end position="171"/>
    </location>
</feature>
<reference evidence="7 8" key="1">
    <citation type="submission" date="2021-06" db="EMBL/GenBank/DDBJ databases">
        <title>Sphingomonas sp. XMGL2, whole genome shotgun sequencing project.</title>
        <authorList>
            <person name="Zhao G."/>
            <person name="Shen L."/>
        </authorList>
    </citation>
    <scope>NUCLEOTIDE SEQUENCE [LARGE SCALE GENOMIC DNA]</scope>
    <source>
        <strain evidence="7 8">XMGL2</strain>
    </source>
</reference>
<keyword evidence="7" id="KW-0675">Receptor</keyword>
<evidence type="ECO:0000259" key="6">
    <source>
        <dbReference type="Pfam" id="PF07715"/>
    </source>
</evidence>
<comment type="similarity">
    <text evidence="1 2">Belongs to the TonB-dependent receptor family.</text>
</comment>
<organism evidence="7 8">
    <name type="scientific">Sphingomonas quercus</name>
    <dbReference type="NCBI Taxonomy" id="2842451"/>
    <lineage>
        <taxon>Bacteria</taxon>
        <taxon>Pseudomonadati</taxon>
        <taxon>Pseudomonadota</taxon>
        <taxon>Alphaproteobacteria</taxon>
        <taxon>Sphingomonadales</taxon>
        <taxon>Sphingomonadaceae</taxon>
        <taxon>Sphingomonas</taxon>
    </lineage>
</organism>
<keyword evidence="1" id="KW-0998">Cell outer membrane</keyword>
<evidence type="ECO:0000313" key="7">
    <source>
        <dbReference type="EMBL" id="MBU3079505.1"/>
    </source>
</evidence>
<feature type="signal peptide" evidence="4">
    <location>
        <begin position="1"/>
        <end position="33"/>
    </location>
</feature>
<dbReference type="Pfam" id="PF07715">
    <property type="entry name" value="Plug"/>
    <property type="match status" value="1"/>
</dbReference>
<dbReference type="PANTHER" id="PTHR47234">
    <property type="match status" value="1"/>
</dbReference>